<feature type="transmembrane region" description="Helical" evidence="1">
    <location>
        <begin position="15"/>
        <end position="33"/>
    </location>
</feature>
<dbReference type="EMBL" id="SMFL01000014">
    <property type="protein sequence ID" value="TDE10785.1"/>
    <property type="molecule type" value="Genomic_DNA"/>
</dbReference>
<dbReference type="PIRSF" id="PIRSF036389">
    <property type="entry name" value="IOR_B"/>
    <property type="match status" value="1"/>
</dbReference>
<dbReference type="Gene3D" id="3.30.365.10">
    <property type="entry name" value="Aldehyde oxidase/xanthine dehydrogenase, molybdopterin binding domain"/>
    <property type="match status" value="4"/>
</dbReference>
<evidence type="ECO:0000313" key="3">
    <source>
        <dbReference type="EMBL" id="TDE10785.1"/>
    </source>
</evidence>
<dbReference type="Gene3D" id="3.90.1170.50">
    <property type="entry name" value="Aldehyde oxidase/xanthine dehydrogenase, a/b hammerhead"/>
    <property type="match status" value="1"/>
</dbReference>
<dbReference type="Pfam" id="PF20256">
    <property type="entry name" value="MoCoBD_2"/>
    <property type="match status" value="2"/>
</dbReference>
<keyword evidence="1" id="KW-1133">Transmembrane helix</keyword>
<reference evidence="3 4" key="1">
    <citation type="submission" date="2019-03" db="EMBL/GenBank/DDBJ databases">
        <title>Dyadobacter AR-3-6 sp. nov., isolated from arctic soil.</title>
        <authorList>
            <person name="Chaudhary D.K."/>
        </authorList>
    </citation>
    <scope>NUCLEOTIDE SEQUENCE [LARGE SCALE GENOMIC DNA]</scope>
    <source>
        <strain evidence="3 4">AR-3-6</strain>
    </source>
</reference>
<comment type="caution">
    <text evidence="3">The sequence shown here is derived from an EMBL/GenBank/DDBJ whole genome shotgun (WGS) entry which is preliminary data.</text>
</comment>
<dbReference type="GO" id="GO:0016491">
    <property type="term" value="F:oxidoreductase activity"/>
    <property type="evidence" value="ECO:0007669"/>
    <property type="project" value="InterPro"/>
</dbReference>
<dbReference type="InterPro" id="IPR000674">
    <property type="entry name" value="Ald_Oxase/Xan_DH_a/b"/>
</dbReference>
<dbReference type="Pfam" id="PF02738">
    <property type="entry name" value="MoCoBD_1"/>
    <property type="match status" value="1"/>
</dbReference>
<feature type="domain" description="Aldehyde oxidase/xanthine dehydrogenase a/b hammerhead" evidence="2">
    <location>
        <begin position="216"/>
        <end position="294"/>
    </location>
</feature>
<dbReference type="AlphaFoldDB" id="A0A4R5DJ18"/>
<dbReference type="SMART" id="SM01008">
    <property type="entry name" value="Ald_Xan_dh_C"/>
    <property type="match status" value="1"/>
</dbReference>
<dbReference type="Proteomes" id="UP000294850">
    <property type="component" value="Unassembled WGS sequence"/>
</dbReference>
<proteinExistence type="predicted"/>
<name>A0A4R5DJ18_9BACT</name>
<evidence type="ECO:0000259" key="2">
    <source>
        <dbReference type="SMART" id="SM01008"/>
    </source>
</evidence>
<protein>
    <submittedName>
        <fullName evidence="3">Xanthine dehydrogenase family protein molybdopterin-binding subunit</fullName>
    </submittedName>
</protein>
<dbReference type="InterPro" id="IPR008274">
    <property type="entry name" value="AldOxase/xan_DH_MoCoBD1"/>
</dbReference>
<accession>A0A4R5DJ18</accession>
<dbReference type="PROSITE" id="PS51318">
    <property type="entry name" value="TAT"/>
    <property type="match status" value="1"/>
</dbReference>
<dbReference type="RefSeq" id="WP_131961509.1">
    <property type="nucleotide sequence ID" value="NZ_SMFL01000014.1"/>
</dbReference>
<dbReference type="PANTHER" id="PTHR47495">
    <property type="entry name" value="ALDEHYDE DEHYDROGENASE"/>
    <property type="match status" value="1"/>
</dbReference>
<dbReference type="InterPro" id="IPR037165">
    <property type="entry name" value="AldOxase/xan_DH_Mopterin-bd_sf"/>
</dbReference>
<dbReference type="InterPro" id="IPR052516">
    <property type="entry name" value="N-heterocyclic_Hydroxylase"/>
</dbReference>
<keyword evidence="4" id="KW-1185">Reference proteome</keyword>
<dbReference type="InterPro" id="IPR006311">
    <property type="entry name" value="TAT_signal"/>
</dbReference>
<sequence>MEKQKNEGKSSRRKFLQTGAIILGGTIVATYLGRGPLRRFAAETAESLDTPLLVSTYKPDFWFEVLTDNTILLKSPKVEMGQGIFTGLAMLAAEELEVSVSQIRVEHAGSSNGPMDLTLTGGSSSTSSLYVPIREVAATMREMLKNAAGKYWNVQPGSINVKEGILTSGKNSMSYAEISALTKDWDVPDTPALKSVSDFKYVGTNVKRIDLIPKVMGKPIFGIDYTFPDMVYALILQSPYINGTIKSLDTKKAAESAGVIKVIEEKDLVAVVAKTRYAAEMALRLIEADWDIPRKWQQADFEQIVKVGNGNAVHIQDDGSAESLINENPGSAFRQEYRTPMAAHAQMEPNGTVAWVEKDSAKIVIGTQMPGMVARAVAKALDLDPEQVNLQVAYSGGGFGRRGMVNNAVHAAIISKLIGKPVHVFNTREQEFQNAVYRPNTHHVLEAKIGQGGEIEAIVHNQATPDTLVEAFAGSTALSLLGADFLSSGHGAGLIYNIKNRAAIVWQNKLPVRTGIWRSVGMYPNTFAVESFMNELAVKTGKDPFEMRIVLLKGTEKVNERYVHVLETLRERSGWDSPKPPGKGRGLAICNDRKTIAAAVIEVQVIDKRIKIIKVTNVIDAGLSINPEGIRQQVEGCVMMGISSALYEELTVKDGQIAASNYHEYPLATLADTPQIEVIILQGTDQPLGVGEPPIEPIAPAIAAAVFDLTGQNLRSLPLRIL</sequence>
<keyword evidence="1" id="KW-0472">Membrane</keyword>
<dbReference type="PANTHER" id="PTHR47495:SF2">
    <property type="entry name" value="ALDEHYDE DEHYDROGENASE"/>
    <property type="match status" value="1"/>
</dbReference>
<dbReference type="SUPFAM" id="SSF56003">
    <property type="entry name" value="Molybdenum cofactor-binding domain"/>
    <property type="match status" value="2"/>
</dbReference>
<dbReference type="InterPro" id="IPR012368">
    <property type="entry name" value="OxRdtase_Mopterin-bd_su_IorB"/>
</dbReference>
<gene>
    <name evidence="3" type="ORF">E0F88_27310</name>
</gene>
<evidence type="ECO:0000256" key="1">
    <source>
        <dbReference type="SAM" id="Phobius"/>
    </source>
</evidence>
<dbReference type="InterPro" id="IPR046867">
    <property type="entry name" value="AldOxase/xan_DH_MoCoBD2"/>
</dbReference>
<keyword evidence="1" id="KW-0812">Transmembrane</keyword>
<organism evidence="3 4">
    <name type="scientific">Dyadobacter psychrotolerans</name>
    <dbReference type="NCBI Taxonomy" id="2541721"/>
    <lineage>
        <taxon>Bacteria</taxon>
        <taxon>Pseudomonadati</taxon>
        <taxon>Bacteroidota</taxon>
        <taxon>Cytophagia</taxon>
        <taxon>Cytophagales</taxon>
        <taxon>Spirosomataceae</taxon>
        <taxon>Dyadobacter</taxon>
    </lineage>
</organism>
<dbReference type="OrthoDB" id="9767994at2"/>
<evidence type="ECO:0000313" key="4">
    <source>
        <dbReference type="Proteomes" id="UP000294850"/>
    </source>
</evidence>